<keyword evidence="2" id="KW-0430">Lectin</keyword>
<dbReference type="GO" id="GO:0046872">
    <property type="term" value="F:metal ion binding"/>
    <property type="evidence" value="ECO:0007669"/>
    <property type="project" value="UniProtKB-KW"/>
</dbReference>
<keyword evidence="3" id="KW-0106">Calcium</keyword>
<accession>A7T1F4</accession>
<dbReference type="PROSITE" id="PS50948">
    <property type="entry name" value="PAN"/>
    <property type="match status" value="1"/>
</dbReference>
<evidence type="ECO:0000256" key="3">
    <source>
        <dbReference type="ARBA" id="ARBA00022837"/>
    </source>
</evidence>
<dbReference type="Pfam" id="PF00147">
    <property type="entry name" value="Fibrinogen_C"/>
    <property type="match status" value="2"/>
</dbReference>
<dbReference type="PROSITE" id="PS51406">
    <property type="entry name" value="FIBRINOGEN_C_2"/>
    <property type="match status" value="2"/>
</dbReference>
<evidence type="ECO:0000259" key="7">
    <source>
        <dbReference type="PROSITE" id="PS51406"/>
    </source>
</evidence>
<dbReference type="PANTHER" id="PTHR16146:SF46">
    <property type="entry name" value="INTELECTIN-1A-RELATED"/>
    <property type="match status" value="1"/>
</dbReference>
<keyword evidence="4" id="KW-1015">Disulfide bond</keyword>
<dbReference type="OMA" id="RYICTEK"/>
<feature type="domain" description="Apple" evidence="6">
    <location>
        <begin position="26"/>
        <end position="104"/>
    </location>
</feature>
<evidence type="ECO:0000313" key="8">
    <source>
        <dbReference type="EMBL" id="EDO30212.1"/>
    </source>
</evidence>
<feature type="domain" description="Fibrinogen C-terminal" evidence="7">
    <location>
        <begin position="105"/>
        <end position="160"/>
    </location>
</feature>
<dbReference type="eggNOG" id="ENOG502SWK9">
    <property type="taxonomic scope" value="Eukaryota"/>
</dbReference>
<dbReference type="AlphaFoldDB" id="A7T1F4"/>
<dbReference type="Proteomes" id="UP000001593">
    <property type="component" value="Unassembled WGS sequence"/>
</dbReference>
<evidence type="ECO:0000256" key="5">
    <source>
        <dbReference type="SAM" id="SignalP"/>
    </source>
</evidence>
<protein>
    <recommendedName>
        <fullName evidence="10">Fibrinogen C-terminal domain-containing protein</fullName>
    </recommendedName>
</protein>
<evidence type="ECO:0000256" key="2">
    <source>
        <dbReference type="ARBA" id="ARBA00022734"/>
    </source>
</evidence>
<sequence>MALQFLDARFVFLVFYLTGKTSQQSCPANVSSEQGVALLGYTFESRFASHFWECIRSCIEERQCWSINYHLSSCLCDLNSETKERQPLKLARRDLSVYLSDRKAGDWKGVVRSCKHLRDLAGNADPTTGEYWIDPEAERRLLRVYCDMKTNGGGWTLVTRNEPLKRSLVTTSYADYRYISTEKLGTVLVKSPAVQKLKSFIGFTQLRWRCRKQSVGRTIDIMTANNSSGARVLVHFLDGVTFPDACGSFVRLQEDDSILTRNCAKWGSNVTLPEGEWGKNGLGGLLRLYNYPFFWSGHFTFSCINSFWYCDDAGSDQNANDFWELKGRRLLQRLTPFSFELAPGDWKGVVRSCKDLRDLAGNADPTTGEYWIDPEADRRLLRVYCDMKTNGGGWTLVTRSEPLKSSLVTTSYADYRYICTEKLGTVLVTSPAVQKLKSFIGFTQLRWRCRKQSVGRTIDIMTANNSSGASVLNHFLVRPVSPKACGSFVRLPEDDSILTRNCAKWGSNGEWDGKNRDPSLALYYPFQYGNYEFANVWCCDDATPVSNAVHNNFWELYVR</sequence>
<feature type="chain" id="PRO_5002712489" description="Fibrinogen C-terminal domain-containing protein" evidence="5">
    <location>
        <begin position="24"/>
        <end position="559"/>
    </location>
</feature>
<evidence type="ECO:0000313" key="9">
    <source>
        <dbReference type="Proteomes" id="UP000001593"/>
    </source>
</evidence>
<evidence type="ECO:0000256" key="4">
    <source>
        <dbReference type="ARBA" id="ARBA00023157"/>
    </source>
</evidence>
<name>A7T1F4_NEMVE</name>
<evidence type="ECO:0000259" key="6">
    <source>
        <dbReference type="PROSITE" id="PS50948"/>
    </source>
</evidence>
<evidence type="ECO:0008006" key="10">
    <source>
        <dbReference type="Google" id="ProtNLM"/>
    </source>
</evidence>
<dbReference type="InterPro" id="IPR002181">
    <property type="entry name" value="Fibrinogen_a/b/g_C_dom"/>
</dbReference>
<dbReference type="NCBIfam" id="NF040941">
    <property type="entry name" value="GGGWT_bact"/>
    <property type="match status" value="2"/>
</dbReference>
<evidence type="ECO:0000256" key="1">
    <source>
        <dbReference type="ARBA" id="ARBA00022723"/>
    </source>
</evidence>
<dbReference type="Pfam" id="PF00024">
    <property type="entry name" value="PAN_1"/>
    <property type="match status" value="1"/>
</dbReference>
<dbReference type="EMBL" id="DS470104">
    <property type="protein sequence ID" value="EDO30212.1"/>
    <property type="molecule type" value="Genomic_DNA"/>
</dbReference>
<dbReference type="SUPFAM" id="SSF56496">
    <property type="entry name" value="Fibrinogen C-terminal domain-like"/>
    <property type="match status" value="2"/>
</dbReference>
<dbReference type="InterPro" id="IPR036056">
    <property type="entry name" value="Fibrinogen-like_C"/>
</dbReference>
<dbReference type="Gene3D" id="3.90.215.10">
    <property type="entry name" value="Gamma Fibrinogen, chain A, domain 1"/>
    <property type="match status" value="2"/>
</dbReference>
<dbReference type="InParanoid" id="A7T1F4"/>
<reference evidence="8 9" key="1">
    <citation type="journal article" date="2007" name="Science">
        <title>Sea anemone genome reveals ancestral eumetazoan gene repertoire and genomic organization.</title>
        <authorList>
            <person name="Putnam N.H."/>
            <person name="Srivastava M."/>
            <person name="Hellsten U."/>
            <person name="Dirks B."/>
            <person name="Chapman J."/>
            <person name="Salamov A."/>
            <person name="Terry A."/>
            <person name="Shapiro H."/>
            <person name="Lindquist E."/>
            <person name="Kapitonov V.V."/>
            <person name="Jurka J."/>
            <person name="Genikhovich G."/>
            <person name="Grigoriev I.V."/>
            <person name="Lucas S.M."/>
            <person name="Steele R.E."/>
            <person name="Finnerty J.R."/>
            <person name="Technau U."/>
            <person name="Martindale M.Q."/>
            <person name="Rokhsar D.S."/>
        </authorList>
    </citation>
    <scope>NUCLEOTIDE SEQUENCE [LARGE SCALE GENOMIC DNA]</scope>
    <source>
        <strain evidence="9">CH2 X CH6</strain>
    </source>
</reference>
<dbReference type="SUPFAM" id="SSF57414">
    <property type="entry name" value="Hairpin loop containing domain-like"/>
    <property type="match status" value="1"/>
</dbReference>
<dbReference type="GO" id="GO:0070492">
    <property type="term" value="F:oligosaccharide binding"/>
    <property type="evidence" value="ECO:0000318"/>
    <property type="project" value="GO_Central"/>
</dbReference>
<dbReference type="PhylomeDB" id="A7T1F4"/>
<keyword evidence="9" id="KW-1185">Reference proteome</keyword>
<feature type="domain" description="Fibrinogen C-terminal" evidence="7">
    <location>
        <begin position="344"/>
        <end position="399"/>
    </location>
</feature>
<dbReference type="InterPro" id="IPR003609">
    <property type="entry name" value="Pan_app"/>
</dbReference>
<feature type="signal peptide" evidence="5">
    <location>
        <begin position="1"/>
        <end position="23"/>
    </location>
</feature>
<keyword evidence="5" id="KW-0732">Signal</keyword>
<organism evidence="8 9">
    <name type="scientific">Nematostella vectensis</name>
    <name type="common">Starlet sea anemone</name>
    <dbReference type="NCBI Taxonomy" id="45351"/>
    <lineage>
        <taxon>Eukaryota</taxon>
        <taxon>Metazoa</taxon>
        <taxon>Cnidaria</taxon>
        <taxon>Anthozoa</taxon>
        <taxon>Hexacorallia</taxon>
        <taxon>Actiniaria</taxon>
        <taxon>Edwardsiidae</taxon>
        <taxon>Nematostella</taxon>
    </lineage>
</organism>
<gene>
    <name evidence="8" type="ORF">NEMVEDRAFT_v1g220897</name>
</gene>
<dbReference type="HOGENOM" id="CLU_487729_0_0_1"/>
<proteinExistence type="predicted"/>
<keyword evidence="1" id="KW-0479">Metal-binding</keyword>
<dbReference type="InterPro" id="IPR014716">
    <property type="entry name" value="Fibrinogen_a/b/g_C_1"/>
</dbReference>
<dbReference type="GO" id="GO:0005615">
    <property type="term" value="C:extracellular space"/>
    <property type="evidence" value="ECO:0000318"/>
    <property type="project" value="GO_Central"/>
</dbReference>
<dbReference type="PANTHER" id="PTHR16146">
    <property type="entry name" value="INTELECTIN"/>
    <property type="match status" value="1"/>
</dbReference>